<dbReference type="PANTHER" id="PTHR40980">
    <property type="entry name" value="PLUG DOMAIN-CONTAINING PROTEIN"/>
    <property type="match status" value="1"/>
</dbReference>
<evidence type="ECO:0000259" key="7">
    <source>
        <dbReference type="Pfam" id="PF07715"/>
    </source>
</evidence>
<evidence type="ECO:0000256" key="3">
    <source>
        <dbReference type="ARBA" id="ARBA00023237"/>
    </source>
</evidence>
<dbReference type="InterPro" id="IPR012910">
    <property type="entry name" value="Plug_dom"/>
</dbReference>
<dbReference type="Proteomes" id="UP001595897">
    <property type="component" value="Unassembled WGS sequence"/>
</dbReference>
<dbReference type="InterPro" id="IPR010104">
    <property type="entry name" value="TonB_rcpt_bac"/>
</dbReference>
<keyword evidence="5" id="KW-0732">Signal</keyword>
<dbReference type="Gene3D" id="2.170.130.10">
    <property type="entry name" value="TonB-dependent receptor, plug domain"/>
    <property type="match status" value="1"/>
</dbReference>
<protein>
    <submittedName>
        <fullName evidence="8">TonB-dependent receptor</fullName>
    </submittedName>
</protein>
<dbReference type="Pfam" id="PF07715">
    <property type="entry name" value="Plug"/>
    <property type="match status" value="1"/>
</dbReference>
<evidence type="ECO:0000313" key="8">
    <source>
        <dbReference type="EMBL" id="MFC4699994.1"/>
    </source>
</evidence>
<dbReference type="InterPro" id="IPR037066">
    <property type="entry name" value="Plug_dom_sf"/>
</dbReference>
<organism evidence="8 9">
    <name type="scientific">Glaciecola siphonariae</name>
    <dbReference type="NCBI Taxonomy" id="521012"/>
    <lineage>
        <taxon>Bacteria</taxon>
        <taxon>Pseudomonadati</taxon>
        <taxon>Pseudomonadota</taxon>
        <taxon>Gammaproteobacteria</taxon>
        <taxon>Alteromonadales</taxon>
        <taxon>Alteromonadaceae</taxon>
        <taxon>Glaciecola</taxon>
    </lineage>
</organism>
<dbReference type="Pfam" id="PF00593">
    <property type="entry name" value="TonB_dep_Rec_b-barrel"/>
    <property type="match status" value="1"/>
</dbReference>
<dbReference type="EMBL" id="JBHSGU010000002">
    <property type="protein sequence ID" value="MFC4699994.1"/>
    <property type="molecule type" value="Genomic_DNA"/>
</dbReference>
<evidence type="ECO:0000259" key="6">
    <source>
        <dbReference type="Pfam" id="PF00593"/>
    </source>
</evidence>
<keyword evidence="8" id="KW-0675">Receptor</keyword>
<evidence type="ECO:0000256" key="1">
    <source>
        <dbReference type="ARBA" id="ARBA00004442"/>
    </source>
</evidence>
<dbReference type="InterPro" id="IPR000531">
    <property type="entry name" value="Beta-barrel_TonB"/>
</dbReference>
<dbReference type="NCBIfam" id="TIGR01782">
    <property type="entry name" value="TonB-Xanth-Caul"/>
    <property type="match status" value="1"/>
</dbReference>
<evidence type="ECO:0000256" key="5">
    <source>
        <dbReference type="SAM" id="SignalP"/>
    </source>
</evidence>
<name>A0ABV9LV22_9ALTE</name>
<comment type="subcellular location">
    <subcellularLocation>
        <location evidence="1 4">Cell outer membrane</location>
    </subcellularLocation>
</comment>
<keyword evidence="4" id="KW-0798">TonB box</keyword>
<dbReference type="Gene3D" id="2.40.170.20">
    <property type="entry name" value="TonB-dependent receptor, beta-barrel domain"/>
    <property type="match status" value="1"/>
</dbReference>
<dbReference type="PANTHER" id="PTHR40980:SF3">
    <property type="entry name" value="TONB-DEPENDENT RECEPTOR-LIKE BETA-BARREL DOMAIN-CONTAINING PROTEIN"/>
    <property type="match status" value="1"/>
</dbReference>
<sequence length="1003" mass="110123">MKHNKFFRTRISAAVSLVLGSAMMGSAMMVPVHAQENETNNLDEETTVEIIEISGIRGSLARSQDIKRSSSGIVDAISAEEMGKFPDTNLAESLQRITGITISRNNNEGSQITARGFGPDFNLLLLNGRQMPGTGNSRSFNLENLSSEGVSELLVYKSGRPDVPSGGLGVTVDILTAKPLSSPGLKYSVSAKGLYDESNVEGDDVTPEIAALYSQTFADDTIGVSLSASYQERSFQQQSANIPGWLANTGAFSSASSFVDLRPDAMSEEEDIAVNGNPALAGALDGKAGPTFMPRQISYDLRDIQRERTNAHLTLQWAPTDNMTLSADYMMAESQTANEGYGFGIWFNFGGNVDSYELDENGTAVRFTEVDNDFAHSRTSDTLLVEQKSIGFNFEWFINDDFAVELDYHDSSVETDNGLDSGTNASSLLIIAPNNIVNKTYDFTSGQIPNFEMTWPNGAAEASASDIDPLFAQFSRGIGESGVKQFQFNSQWTNPNDSFLTNVKFGLAHTEQTFGGRSGFSGNQGPNGYNGNQAIFPDSMFTRVATDDLLDDFDGGGANLSTNYYFDWDLGEALSRMATFFPGFTSDPFNENGQISENDLTETTQSAYLNASMYFEIADMPLDVNVGLRYEETEVDSNNLQRAEDFVVWSNPTEWQLRFQSGGDTFVNGTGEHDVLLPAIDFKLEIQEDLFARMSFGKTISRAPLGNLNVGRSLSANPKPDSRIGSAGNPSLDPFESVNFDVAAEWYYEESSYVSLTYFRKDVKNFISDGLNIITVDNLRDPLIGPRANAARAALEAEGLPLTVTNVWERIIADGGGVDDACCQTQIVRQNADDPLIEWQVSQPVNDPDSKTVDGIEFAIQHMFWDTGFGASFNTTIVNSDTEYDVSLLAVQSPLIGVSDSANIQLFYEDDSWSVKLTHAWRDSYLAGVGQTQGSADAPPQFIEETNITDFSVNYSYDENLTFFLEGYNITNEVEEGYGRYRNQFLFGRQYGARYGFGARYSF</sequence>
<proteinExistence type="inferred from homology"/>
<dbReference type="InterPro" id="IPR036942">
    <property type="entry name" value="Beta-barrel_TonB_sf"/>
</dbReference>
<evidence type="ECO:0000256" key="2">
    <source>
        <dbReference type="ARBA" id="ARBA00023136"/>
    </source>
</evidence>
<feature type="signal peptide" evidence="5">
    <location>
        <begin position="1"/>
        <end position="34"/>
    </location>
</feature>
<feature type="domain" description="TonB-dependent receptor plug" evidence="7">
    <location>
        <begin position="67"/>
        <end position="159"/>
    </location>
</feature>
<evidence type="ECO:0000256" key="4">
    <source>
        <dbReference type="RuleBase" id="RU003357"/>
    </source>
</evidence>
<feature type="domain" description="TonB-dependent receptor-like beta-barrel" evidence="6">
    <location>
        <begin position="434"/>
        <end position="970"/>
    </location>
</feature>
<keyword evidence="9" id="KW-1185">Reference proteome</keyword>
<gene>
    <name evidence="8" type="ORF">ACFO4O_07500</name>
</gene>
<evidence type="ECO:0000313" key="9">
    <source>
        <dbReference type="Proteomes" id="UP001595897"/>
    </source>
</evidence>
<dbReference type="RefSeq" id="WP_382407030.1">
    <property type="nucleotide sequence ID" value="NZ_JBHSGU010000002.1"/>
</dbReference>
<feature type="chain" id="PRO_5045692140" evidence="5">
    <location>
        <begin position="35"/>
        <end position="1003"/>
    </location>
</feature>
<accession>A0ABV9LV22</accession>
<comment type="similarity">
    <text evidence="4">Belongs to the TonB-dependent receptor family.</text>
</comment>
<keyword evidence="3" id="KW-0998">Cell outer membrane</keyword>
<dbReference type="SUPFAM" id="SSF56935">
    <property type="entry name" value="Porins"/>
    <property type="match status" value="1"/>
</dbReference>
<reference evidence="9" key="1">
    <citation type="journal article" date="2019" name="Int. J. Syst. Evol. Microbiol.">
        <title>The Global Catalogue of Microorganisms (GCM) 10K type strain sequencing project: providing services to taxonomists for standard genome sequencing and annotation.</title>
        <authorList>
            <consortium name="The Broad Institute Genomics Platform"/>
            <consortium name="The Broad Institute Genome Sequencing Center for Infectious Disease"/>
            <person name="Wu L."/>
            <person name="Ma J."/>
        </authorList>
    </citation>
    <scope>NUCLEOTIDE SEQUENCE [LARGE SCALE GENOMIC DNA]</scope>
    <source>
        <strain evidence="9">KACC 12507</strain>
    </source>
</reference>
<keyword evidence="2 4" id="KW-0472">Membrane</keyword>
<comment type="caution">
    <text evidence="8">The sequence shown here is derived from an EMBL/GenBank/DDBJ whole genome shotgun (WGS) entry which is preliminary data.</text>
</comment>